<reference evidence="3" key="1">
    <citation type="journal article" name="BMC Genomics">
        <title>Long-read sequencing and de novo genome assembly of marine medaka (Oryzias melastigma).</title>
        <authorList>
            <person name="Liang P."/>
            <person name="Saqib H.S.A."/>
            <person name="Ni X."/>
            <person name="Shen Y."/>
        </authorList>
    </citation>
    <scope>NUCLEOTIDE SEQUENCE</scope>
    <source>
        <strain evidence="3">Bigg-433</strain>
    </source>
</reference>
<gene>
    <name evidence="3" type="ORF">FQA47_011459</name>
</gene>
<feature type="signal peptide" evidence="2">
    <location>
        <begin position="1"/>
        <end position="24"/>
    </location>
</feature>
<dbReference type="EMBL" id="WKFB01000145">
    <property type="protein sequence ID" value="KAF6734081.1"/>
    <property type="molecule type" value="Genomic_DNA"/>
</dbReference>
<keyword evidence="1" id="KW-0472">Membrane</keyword>
<evidence type="ECO:0000313" key="3">
    <source>
        <dbReference type="EMBL" id="KAF6734081.1"/>
    </source>
</evidence>
<keyword evidence="2" id="KW-0732">Signal</keyword>
<evidence type="ECO:0000256" key="2">
    <source>
        <dbReference type="SAM" id="SignalP"/>
    </source>
</evidence>
<feature type="chain" id="PRO_5032332143" evidence="2">
    <location>
        <begin position="25"/>
        <end position="149"/>
    </location>
</feature>
<feature type="transmembrane region" description="Helical" evidence="1">
    <location>
        <begin position="125"/>
        <end position="145"/>
    </location>
</feature>
<organism evidence="3 4">
    <name type="scientific">Oryzias melastigma</name>
    <name type="common">Marine medaka</name>
    <dbReference type="NCBI Taxonomy" id="30732"/>
    <lineage>
        <taxon>Eukaryota</taxon>
        <taxon>Metazoa</taxon>
        <taxon>Chordata</taxon>
        <taxon>Craniata</taxon>
        <taxon>Vertebrata</taxon>
        <taxon>Euteleostomi</taxon>
        <taxon>Actinopterygii</taxon>
        <taxon>Neopterygii</taxon>
        <taxon>Teleostei</taxon>
        <taxon>Neoteleostei</taxon>
        <taxon>Acanthomorphata</taxon>
        <taxon>Ovalentaria</taxon>
        <taxon>Atherinomorphae</taxon>
        <taxon>Beloniformes</taxon>
        <taxon>Adrianichthyidae</taxon>
        <taxon>Oryziinae</taxon>
        <taxon>Oryzias</taxon>
    </lineage>
</organism>
<dbReference type="AlphaFoldDB" id="A0A834KWD4"/>
<evidence type="ECO:0000256" key="1">
    <source>
        <dbReference type="SAM" id="Phobius"/>
    </source>
</evidence>
<keyword evidence="1" id="KW-1133">Transmembrane helix</keyword>
<comment type="caution">
    <text evidence="3">The sequence shown here is derived from an EMBL/GenBank/DDBJ whole genome shotgun (WGS) entry which is preliminary data.</text>
</comment>
<sequence length="149" mass="16380">MKLRLSKPLAFLIAVLVTVSIAAGSEVKEKSLHYDCCNPDIEIDSTCDNILSHDGKPFARFKKAHATCSPPCKVKEGNMMTLSECVNVTRRTWCINGNDKTEECVTNFFSQPCPPDTRLGNSSPAYQASITVLLMPVLLAATFLLQRIS</sequence>
<proteinExistence type="predicted"/>
<accession>A0A834KWD4</accession>
<keyword evidence="1" id="KW-0812">Transmembrane</keyword>
<dbReference type="Proteomes" id="UP000646548">
    <property type="component" value="Unassembled WGS sequence"/>
</dbReference>
<evidence type="ECO:0000313" key="4">
    <source>
        <dbReference type="Proteomes" id="UP000646548"/>
    </source>
</evidence>
<name>A0A834KWD4_ORYME</name>
<protein>
    <submittedName>
        <fullName evidence="3">Uncharacterized protein</fullName>
    </submittedName>
</protein>